<feature type="region of interest" description="Disordered" evidence="5">
    <location>
        <begin position="1"/>
        <end position="26"/>
    </location>
</feature>
<evidence type="ECO:0000313" key="7">
    <source>
        <dbReference type="EMBL" id="CAA0817218.1"/>
    </source>
</evidence>
<feature type="compositionally biased region" description="Basic residues" evidence="5">
    <location>
        <begin position="268"/>
        <end position="281"/>
    </location>
</feature>
<comment type="caution">
    <text evidence="7">The sequence shown here is derived from an EMBL/GenBank/DDBJ whole genome shotgun (WGS) entry which is preliminary data.</text>
</comment>
<evidence type="ECO:0000256" key="5">
    <source>
        <dbReference type="SAM" id="MobiDB-lite"/>
    </source>
</evidence>
<evidence type="ECO:0000256" key="3">
    <source>
        <dbReference type="ARBA" id="ARBA00022833"/>
    </source>
</evidence>
<dbReference type="PROSITE" id="PS50966">
    <property type="entry name" value="ZF_SWIM"/>
    <property type="match status" value="1"/>
</dbReference>
<dbReference type="Pfam" id="PF04434">
    <property type="entry name" value="SWIM"/>
    <property type="match status" value="1"/>
</dbReference>
<protein>
    <submittedName>
        <fullName evidence="7">Protein FAR1-RELATED SEQUENCE 1</fullName>
    </submittedName>
</protein>
<keyword evidence="3" id="KW-0862">Zinc</keyword>
<organism evidence="7 8">
    <name type="scientific">Striga hermonthica</name>
    <name type="common">Purple witchweed</name>
    <name type="synonym">Buchnera hermonthica</name>
    <dbReference type="NCBI Taxonomy" id="68872"/>
    <lineage>
        <taxon>Eukaryota</taxon>
        <taxon>Viridiplantae</taxon>
        <taxon>Streptophyta</taxon>
        <taxon>Embryophyta</taxon>
        <taxon>Tracheophyta</taxon>
        <taxon>Spermatophyta</taxon>
        <taxon>Magnoliopsida</taxon>
        <taxon>eudicotyledons</taxon>
        <taxon>Gunneridae</taxon>
        <taxon>Pentapetalae</taxon>
        <taxon>asterids</taxon>
        <taxon>lamiids</taxon>
        <taxon>Lamiales</taxon>
        <taxon>Orobanchaceae</taxon>
        <taxon>Buchnereae</taxon>
        <taxon>Striga</taxon>
    </lineage>
</organism>
<dbReference type="SMART" id="SM00575">
    <property type="entry name" value="ZnF_PMZ"/>
    <property type="match status" value="1"/>
</dbReference>
<evidence type="ECO:0000256" key="1">
    <source>
        <dbReference type="ARBA" id="ARBA00022723"/>
    </source>
</evidence>
<dbReference type="AlphaFoldDB" id="A0A9N7R9B3"/>
<dbReference type="OrthoDB" id="1721243at2759"/>
<reference evidence="7" key="1">
    <citation type="submission" date="2019-12" db="EMBL/GenBank/DDBJ databases">
        <authorList>
            <person name="Scholes J."/>
        </authorList>
    </citation>
    <scope>NUCLEOTIDE SEQUENCE</scope>
</reference>
<dbReference type="PANTHER" id="PTHR47718">
    <property type="entry name" value="OS01G0519700 PROTEIN"/>
    <property type="match status" value="1"/>
</dbReference>
<feature type="compositionally biased region" description="Polar residues" evidence="5">
    <location>
        <begin position="1"/>
        <end position="25"/>
    </location>
</feature>
<sequence length="315" mass="35904">MNILNATTGTPSTYTGRQQISTTPGGTRYWTPHCDDPLKPYKGQKFQTLNDAVIFYKAYAYAVGFDVRHSTLIKARDNKTILWKYLDEICAACFNCRVMDFSDDDGQMKFEIRDTNGKTFTVLYNASLKSATCSCKHFELHGWPCRHIFVVLKDVNAEVIPSAHTISRWTKMAILNPMFCIVDGITEQCAQIDDRKLMVNKLWSDIHLCMGLVEPSMDRLVEFSRIIVNHKHKLVTEQEDVSAWTKERRFETFVGTSVPLEVNIHTPAKSKNKGSGKRIKSGKKEAIEKSIKKRRICKTCGERAGHNARTCLKKQ</sequence>
<evidence type="ECO:0000256" key="4">
    <source>
        <dbReference type="PROSITE-ProRule" id="PRU00325"/>
    </source>
</evidence>
<feature type="region of interest" description="Disordered" evidence="5">
    <location>
        <begin position="267"/>
        <end position="287"/>
    </location>
</feature>
<keyword evidence="1" id="KW-0479">Metal-binding</keyword>
<name>A0A9N7R9B3_STRHE</name>
<accession>A0A9N7R9B3</accession>
<gene>
    <name evidence="7" type="ORF">SHERM_16885</name>
</gene>
<dbReference type="InterPro" id="IPR006564">
    <property type="entry name" value="Znf_PMZ"/>
</dbReference>
<dbReference type="PANTHER" id="PTHR47718:SF18">
    <property type="entry name" value="PROTEIN FAR1-RELATED SEQUENCE 5-LIKE"/>
    <property type="match status" value="1"/>
</dbReference>
<keyword evidence="2 4" id="KW-0863">Zinc-finger</keyword>
<evidence type="ECO:0000259" key="6">
    <source>
        <dbReference type="PROSITE" id="PS50966"/>
    </source>
</evidence>
<dbReference type="GO" id="GO:0008270">
    <property type="term" value="F:zinc ion binding"/>
    <property type="evidence" value="ECO:0007669"/>
    <property type="project" value="UniProtKB-KW"/>
</dbReference>
<feature type="domain" description="SWIM-type" evidence="6">
    <location>
        <begin position="120"/>
        <end position="156"/>
    </location>
</feature>
<dbReference type="InterPro" id="IPR007527">
    <property type="entry name" value="Znf_SWIM"/>
</dbReference>
<dbReference type="Proteomes" id="UP001153555">
    <property type="component" value="Unassembled WGS sequence"/>
</dbReference>
<proteinExistence type="predicted"/>
<evidence type="ECO:0000256" key="2">
    <source>
        <dbReference type="ARBA" id="ARBA00022771"/>
    </source>
</evidence>
<evidence type="ECO:0000313" key="8">
    <source>
        <dbReference type="Proteomes" id="UP001153555"/>
    </source>
</evidence>
<dbReference type="EMBL" id="CACSLK010015718">
    <property type="protein sequence ID" value="CAA0817218.1"/>
    <property type="molecule type" value="Genomic_DNA"/>
</dbReference>
<keyword evidence="8" id="KW-1185">Reference proteome</keyword>